<protein>
    <submittedName>
        <fullName evidence="1">Uncharacterized protein</fullName>
    </submittedName>
</protein>
<dbReference type="Proteomes" id="UP000814033">
    <property type="component" value="Unassembled WGS sequence"/>
</dbReference>
<reference evidence="1" key="1">
    <citation type="submission" date="2021-02" db="EMBL/GenBank/DDBJ databases">
        <authorList>
            <consortium name="DOE Joint Genome Institute"/>
            <person name="Ahrendt S."/>
            <person name="Looney B.P."/>
            <person name="Miyauchi S."/>
            <person name="Morin E."/>
            <person name="Drula E."/>
            <person name="Courty P.E."/>
            <person name="Chicoki N."/>
            <person name="Fauchery L."/>
            <person name="Kohler A."/>
            <person name="Kuo A."/>
            <person name="Labutti K."/>
            <person name="Pangilinan J."/>
            <person name="Lipzen A."/>
            <person name="Riley R."/>
            <person name="Andreopoulos W."/>
            <person name="He G."/>
            <person name="Johnson J."/>
            <person name="Barry K.W."/>
            <person name="Grigoriev I.V."/>
            <person name="Nagy L."/>
            <person name="Hibbett D."/>
            <person name="Henrissat B."/>
            <person name="Matheny P.B."/>
            <person name="Labbe J."/>
            <person name="Martin F."/>
        </authorList>
    </citation>
    <scope>NUCLEOTIDE SEQUENCE</scope>
    <source>
        <strain evidence="1">FP105234-sp</strain>
    </source>
</reference>
<gene>
    <name evidence="1" type="ORF">FA95DRAFT_645698</name>
</gene>
<accession>A0ACB8S2J9</accession>
<reference evidence="1" key="2">
    <citation type="journal article" date="2022" name="New Phytol.">
        <title>Evolutionary transition to the ectomycorrhizal habit in the genomes of a hyperdiverse lineage of mushroom-forming fungi.</title>
        <authorList>
            <person name="Looney B."/>
            <person name="Miyauchi S."/>
            <person name="Morin E."/>
            <person name="Drula E."/>
            <person name="Courty P.E."/>
            <person name="Kohler A."/>
            <person name="Kuo A."/>
            <person name="LaButti K."/>
            <person name="Pangilinan J."/>
            <person name="Lipzen A."/>
            <person name="Riley R."/>
            <person name="Andreopoulos W."/>
            <person name="He G."/>
            <person name="Johnson J."/>
            <person name="Nolan M."/>
            <person name="Tritt A."/>
            <person name="Barry K.W."/>
            <person name="Grigoriev I.V."/>
            <person name="Nagy L.G."/>
            <person name="Hibbett D."/>
            <person name="Henrissat B."/>
            <person name="Matheny P.B."/>
            <person name="Labbe J."/>
            <person name="Martin F.M."/>
        </authorList>
    </citation>
    <scope>NUCLEOTIDE SEQUENCE</scope>
    <source>
        <strain evidence="1">FP105234-sp</strain>
    </source>
</reference>
<sequence length="209" mass="22889">MTDPAASCGPRFDLSKCRFVQNVTRVCPACTCLHYLRIPQSGSVLRLSTRGNYSFFSMRYLLAPLLACPLPLSLLGTFYTAILLLGKSNSFLAVAKWCSRLWSPLWCQAVLRRTQSVGVGPAYQAPCPGPLRCLATSHSFPLITVVYCGLSPYNSNFPTAATHPSHITPLLFRSISSSPSPATQHKRPPHLHPTPRSSPHRTACLLDPP</sequence>
<evidence type="ECO:0000313" key="1">
    <source>
        <dbReference type="EMBL" id="KAI0050322.1"/>
    </source>
</evidence>
<name>A0ACB8S2J9_9AGAM</name>
<organism evidence="1 2">
    <name type="scientific">Auriscalpium vulgare</name>
    <dbReference type="NCBI Taxonomy" id="40419"/>
    <lineage>
        <taxon>Eukaryota</taxon>
        <taxon>Fungi</taxon>
        <taxon>Dikarya</taxon>
        <taxon>Basidiomycota</taxon>
        <taxon>Agaricomycotina</taxon>
        <taxon>Agaricomycetes</taxon>
        <taxon>Russulales</taxon>
        <taxon>Auriscalpiaceae</taxon>
        <taxon>Auriscalpium</taxon>
    </lineage>
</organism>
<dbReference type="EMBL" id="MU275863">
    <property type="protein sequence ID" value="KAI0050322.1"/>
    <property type="molecule type" value="Genomic_DNA"/>
</dbReference>
<evidence type="ECO:0000313" key="2">
    <source>
        <dbReference type="Proteomes" id="UP000814033"/>
    </source>
</evidence>
<keyword evidence="2" id="KW-1185">Reference proteome</keyword>
<proteinExistence type="predicted"/>
<comment type="caution">
    <text evidence="1">The sequence shown here is derived from an EMBL/GenBank/DDBJ whole genome shotgun (WGS) entry which is preliminary data.</text>
</comment>